<evidence type="ECO:0000313" key="2">
    <source>
        <dbReference type="Proteomes" id="UP000019024"/>
    </source>
</evidence>
<name>W0JUF9_9EURY</name>
<accession>W0JUF9</accession>
<dbReference type="KEGG" id="hlr:HALLA_12050"/>
<keyword evidence="2" id="KW-1185">Reference proteome</keyword>
<dbReference type="HOGENOM" id="CLU_3210645_0_0_2"/>
<dbReference type="STRING" id="797299.HALLA_12050"/>
<proteinExistence type="predicted"/>
<reference evidence="1 2" key="1">
    <citation type="submission" date="2014-01" db="EMBL/GenBank/DDBJ databases">
        <authorList>
            <consortium name="DOE Joint Genome Institute"/>
            <person name="Anderson I."/>
            <person name="Huntemann M."/>
            <person name="Han J."/>
            <person name="Chen A."/>
            <person name="Kyrpides N."/>
            <person name="Mavromatis K."/>
            <person name="Markowitz V."/>
            <person name="Palaniappan K."/>
            <person name="Ivanova N."/>
            <person name="Schaumberg A."/>
            <person name="Pati A."/>
            <person name="Liolios K."/>
            <person name="Nordberg H.P."/>
            <person name="Cantor M.N."/>
            <person name="Hua S.X."/>
            <person name="Woyke T."/>
        </authorList>
    </citation>
    <scope>NUCLEOTIDE SEQUENCE [LARGE SCALE GENOMIC DNA]</scope>
    <source>
        <strain evidence="1 2">XH-48</strain>
    </source>
</reference>
<dbReference type="Proteomes" id="UP000019024">
    <property type="component" value="Chromosome"/>
</dbReference>
<dbReference type="AlphaFoldDB" id="W0JUF9"/>
<evidence type="ECO:0000313" key="1">
    <source>
        <dbReference type="EMBL" id="AHG00957.1"/>
    </source>
</evidence>
<organism evidence="1 2">
    <name type="scientific">Halostagnicola larsenii XH-48</name>
    <dbReference type="NCBI Taxonomy" id="797299"/>
    <lineage>
        <taxon>Archaea</taxon>
        <taxon>Methanobacteriati</taxon>
        <taxon>Methanobacteriota</taxon>
        <taxon>Stenosarchaea group</taxon>
        <taxon>Halobacteria</taxon>
        <taxon>Halobacteriales</taxon>
        <taxon>Natrialbaceae</taxon>
        <taxon>Halostagnicola</taxon>
    </lineage>
</organism>
<sequence>MGNAREDGYRERDDFEELRFKWSGMPYDPERSTEACQWISDQIP</sequence>
<gene>
    <name evidence="1" type="ORF">HALLA_12050</name>
</gene>
<protein>
    <submittedName>
        <fullName evidence="1">Uncharacterized protein</fullName>
    </submittedName>
</protein>
<dbReference type="EMBL" id="CP007055">
    <property type="protein sequence ID" value="AHG00957.1"/>
    <property type="molecule type" value="Genomic_DNA"/>
</dbReference>